<keyword evidence="2" id="KW-0614">Plasmid</keyword>
<evidence type="ECO:0000313" key="2">
    <source>
        <dbReference type="EMBL" id="WOJ91663.1"/>
    </source>
</evidence>
<dbReference type="Pfam" id="PF11752">
    <property type="entry name" value="DUF3309"/>
    <property type="match status" value="1"/>
</dbReference>
<dbReference type="RefSeq" id="WP_318655091.1">
    <property type="nucleotide sequence ID" value="NZ_CP136863.1"/>
</dbReference>
<organism evidence="2 3">
    <name type="scientific">Methylocapsa polymorpha</name>
    <dbReference type="NCBI Taxonomy" id="3080828"/>
    <lineage>
        <taxon>Bacteria</taxon>
        <taxon>Pseudomonadati</taxon>
        <taxon>Pseudomonadota</taxon>
        <taxon>Alphaproteobacteria</taxon>
        <taxon>Hyphomicrobiales</taxon>
        <taxon>Beijerinckiaceae</taxon>
        <taxon>Methylocapsa</taxon>
    </lineage>
</organism>
<keyword evidence="3" id="KW-1185">Reference proteome</keyword>
<proteinExistence type="predicted"/>
<accession>A0ABZ0HWP5</accession>
<protein>
    <submittedName>
        <fullName evidence="2">DUF3309 domain-containing protein</fullName>
    </submittedName>
</protein>
<keyword evidence="1" id="KW-1133">Transmembrane helix</keyword>
<reference evidence="2 3" key="1">
    <citation type="submission" date="2023-10" db="EMBL/GenBank/DDBJ databases">
        <title>Novel methanotroph of the genus Methylocapsa from a subarctic wetland.</title>
        <authorList>
            <person name="Belova S.E."/>
            <person name="Oshkin I.Y."/>
            <person name="Miroshnikov K."/>
            <person name="Dedysh S.N."/>
        </authorList>
    </citation>
    <scope>NUCLEOTIDE SEQUENCE [LARGE SCALE GENOMIC DNA]</scope>
    <source>
        <strain evidence="2 3">RX1</strain>
        <plasmid evidence="2 3">pRX1</plasmid>
    </source>
</reference>
<evidence type="ECO:0000313" key="3">
    <source>
        <dbReference type="Proteomes" id="UP001626536"/>
    </source>
</evidence>
<dbReference type="InterPro" id="IPR021738">
    <property type="entry name" value="DUF3309"/>
</dbReference>
<dbReference type="EMBL" id="CP136863">
    <property type="protein sequence ID" value="WOJ91663.1"/>
    <property type="molecule type" value="Genomic_DNA"/>
</dbReference>
<gene>
    <name evidence="2" type="ORF">RZS28_19630</name>
</gene>
<evidence type="ECO:0000256" key="1">
    <source>
        <dbReference type="SAM" id="Phobius"/>
    </source>
</evidence>
<dbReference type="Proteomes" id="UP001626536">
    <property type="component" value="Plasmid pRX1"/>
</dbReference>
<keyword evidence="1" id="KW-0812">Transmembrane</keyword>
<sequence>MSTLLIILILLLLFGGGGGYYAYNTYGGTGLGGVLGTVVVIFLILWLLGLVR</sequence>
<name>A0ABZ0HWP5_9HYPH</name>
<keyword evidence="1" id="KW-0472">Membrane</keyword>
<feature type="transmembrane region" description="Helical" evidence="1">
    <location>
        <begin position="29"/>
        <end position="51"/>
    </location>
</feature>
<geneLocation type="plasmid" evidence="2 3">
    <name>pRX1</name>
</geneLocation>